<organism evidence="1 2">
    <name type="scientific">Hungatella hathewayi</name>
    <dbReference type="NCBI Taxonomy" id="154046"/>
    <lineage>
        <taxon>Bacteria</taxon>
        <taxon>Bacillati</taxon>
        <taxon>Bacillota</taxon>
        <taxon>Clostridia</taxon>
        <taxon>Lachnospirales</taxon>
        <taxon>Lachnospiraceae</taxon>
        <taxon>Hungatella</taxon>
    </lineage>
</organism>
<accession>A0A174WUQ3</accession>
<sequence>MAKIIDITDKLTFDGNPSLKIRGKVLEVNADAPTMLKVMGLMGNGDPGPKEIVDMYEMMFPEKSQREIEKMKLNFNDLVTVVEAAVGLIIDTDGDGRGEQ</sequence>
<dbReference type="RefSeq" id="WP_055651523.1">
    <property type="nucleotide sequence ID" value="NZ_CZAZ01000030.1"/>
</dbReference>
<evidence type="ECO:0000313" key="2">
    <source>
        <dbReference type="Proteomes" id="UP000434223"/>
    </source>
</evidence>
<dbReference type="OrthoDB" id="1910759at2"/>
<gene>
    <name evidence="1" type="ORF">GNE07_28580</name>
</gene>
<comment type="caution">
    <text evidence="1">The sequence shown here is derived from an EMBL/GenBank/DDBJ whole genome shotgun (WGS) entry which is preliminary data.</text>
</comment>
<dbReference type="Proteomes" id="UP000434223">
    <property type="component" value="Unassembled WGS sequence"/>
</dbReference>
<dbReference type="EMBL" id="WNME01000040">
    <property type="protein sequence ID" value="MUB66978.1"/>
    <property type="molecule type" value="Genomic_DNA"/>
</dbReference>
<evidence type="ECO:0000313" key="1">
    <source>
        <dbReference type="EMBL" id="MUB66978.1"/>
    </source>
</evidence>
<dbReference type="AlphaFoldDB" id="A0A174WUQ3"/>
<reference evidence="1 2" key="1">
    <citation type="submission" date="2019-09" db="EMBL/GenBank/DDBJ databases">
        <title>Draft genome sequencing of Hungatella hathewayi 123Y-2.</title>
        <authorList>
            <person name="Lv Q."/>
            <person name="Li S."/>
        </authorList>
    </citation>
    <scope>NUCLEOTIDE SEQUENCE [LARGE SCALE GENOMIC DNA]</scope>
    <source>
        <strain evidence="1 2">123Y-2</strain>
    </source>
</reference>
<name>A0A174WUQ3_9FIRM</name>
<protein>
    <submittedName>
        <fullName evidence="1">Uncharacterized protein</fullName>
    </submittedName>
</protein>
<proteinExistence type="predicted"/>